<dbReference type="Proteomes" id="UP001163203">
    <property type="component" value="Chromosome"/>
</dbReference>
<name>A0ABY7B5S2_9PSEU</name>
<protein>
    <submittedName>
        <fullName evidence="2">Rv3235 family protein</fullName>
    </submittedName>
</protein>
<accession>A0ABY7B5S2</accession>
<feature type="compositionally biased region" description="Basic and acidic residues" evidence="1">
    <location>
        <begin position="33"/>
        <end position="47"/>
    </location>
</feature>
<dbReference type="InterPro" id="IPR045596">
    <property type="entry name" value="DUF6459"/>
</dbReference>
<keyword evidence="3" id="KW-1185">Reference proteome</keyword>
<evidence type="ECO:0000313" key="2">
    <source>
        <dbReference type="EMBL" id="WAL66774.1"/>
    </source>
</evidence>
<dbReference type="EMBL" id="CP113836">
    <property type="protein sequence ID" value="WAL66774.1"/>
    <property type="molecule type" value="Genomic_DNA"/>
</dbReference>
<proteinExistence type="predicted"/>
<evidence type="ECO:0000256" key="1">
    <source>
        <dbReference type="SAM" id="MobiDB-lite"/>
    </source>
</evidence>
<dbReference type="RefSeq" id="WP_268756899.1">
    <property type="nucleotide sequence ID" value="NZ_CP113836.1"/>
</dbReference>
<feature type="region of interest" description="Disordered" evidence="1">
    <location>
        <begin position="1"/>
        <end position="49"/>
    </location>
</feature>
<gene>
    <name evidence="2" type="ORF">ORV05_02875</name>
</gene>
<organism evidence="2 3">
    <name type="scientific">Amycolatopsis cynarae</name>
    <dbReference type="NCBI Taxonomy" id="2995223"/>
    <lineage>
        <taxon>Bacteria</taxon>
        <taxon>Bacillati</taxon>
        <taxon>Actinomycetota</taxon>
        <taxon>Actinomycetes</taxon>
        <taxon>Pseudonocardiales</taxon>
        <taxon>Pseudonocardiaceae</taxon>
        <taxon>Amycolatopsis</taxon>
    </lineage>
</organism>
<reference evidence="2" key="1">
    <citation type="submission" date="2022-11" db="EMBL/GenBank/DDBJ databases">
        <authorList>
            <person name="Mo P."/>
        </authorList>
    </citation>
    <scope>NUCLEOTIDE SEQUENCE</scope>
    <source>
        <strain evidence="2">HUAS 11-8</strain>
    </source>
</reference>
<sequence length="151" mass="17026">MRALKPLKPYEPLEQRAAPADHGGQLALALGPGRREQPRGHDGEDHSAPTQIRAALEAILDARSGRRPVSQLQGLTHPRLYRRLALLPPLKEARFTLRSLRGCRLSPRIYEACGTAHTPSRAFAVTARFERTETGWRCTFFDLVRPRRSRT</sequence>
<evidence type="ECO:0000313" key="3">
    <source>
        <dbReference type="Proteomes" id="UP001163203"/>
    </source>
</evidence>
<dbReference type="Pfam" id="PF20060">
    <property type="entry name" value="DUF6459"/>
    <property type="match status" value="1"/>
</dbReference>